<feature type="compositionally biased region" description="Polar residues" evidence="1">
    <location>
        <begin position="647"/>
        <end position="671"/>
    </location>
</feature>
<name>A0A8J2NEK1_FUSEQ</name>
<feature type="compositionally biased region" description="Polar residues" evidence="1">
    <location>
        <begin position="101"/>
        <end position="115"/>
    </location>
</feature>
<dbReference type="AlphaFoldDB" id="A0A8J2NEK1"/>
<feature type="compositionally biased region" description="Polar residues" evidence="1">
    <location>
        <begin position="571"/>
        <end position="583"/>
    </location>
</feature>
<feature type="compositionally biased region" description="Polar residues" evidence="1">
    <location>
        <begin position="128"/>
        <end position="141"/>
    </location>
</feature>
<feature type="compositionally biased region" description="Polar residues" evidence="1">
    <location>
        <begin position="347"/>
        <end position="360"/>
    </location>
</feature>
<feature type="compositionally biased region" description="Polar residues" evidence="1">
    <location>
        <begin position="453"/>
        <end position="491"/>
    </location>
</feature>
<dbReference type="Proteomes" id="UP000693738">
    <property type="component" value="Unassembled WGS sequence"/>
</dbReference>
<proteinExistence type="predicted"/>
<evidence type="ECO:0000313" key="3">
    <source>
        <dbReference type="Proteomes" id="UP000693738"/>
    </source>
</evidence>
<feature type="compositionally biased region" description="Acidic residues" evidence="1">
    <location>
        <begin position="692"/>
        <end position="703"/>
    </location>
</feature>
<feature type="region of interest" description="Disordered" evidence="1">
    <location>
        <begin position="531"/>
        <end position="709"/>
    </location>
</feature>
<feature type="region of interest" description="Disordered" evidence="1">
    <location>
        <begin position="45"/>
        <end position="159"/>
    </location>
</feature>
<organism evidence="2 3">
    <name type="scientific">Fusarium equiseti</name>
    <name type="common">Fusarium scirpi</name>
    <dbReference type="NCBI Taxonomy" id="61235"/>
    <lineage>
        <taxon>Eukaryota</taxon>
        <taxon>Fungi</taxon>
        <taxon>Dikarya</taxon>
        <taxon>Ascomycota</taxon>
        <taxon>Pezizomycotina</taxon>
        <taxon>Sordariomycetes</taxon>
        <taxon>Hypocreomycetidae</taxon>
        <taxon>Hypocreales</taxon>
        <taxon>Nectriaceae</taxon>
        <taxon>Fusarium</taxon>
        <taxon>Fusarium incarnatum-equiseti species complex</taxon>
    </lineage>
</organism>
<reference evidence="2" key="1">
    <citation type="submission" date="2021-05" db="EMBL/GenBank/DDBJ databases">
        <authorList>
            <person name="Khan N."/>
        </authorList>
    </citation>
    <scope>NUCLEOTIDE SEQUENCE</scope>
</reference>
<evidence type="ECO:0000313" key="2">
    <source>
        <dbReference type="EMBL" id="CAG7557060.1"/>
    </source>
</evidence>
<feature type="compositionally biased region" description="Polar residues" evidence="1">
    <location>
        <begin position="534"/>
        <end position="543"/>
    </location>
</feature>
<feature type="compositionally biased region" description="Low complexity" evidence="1">
    <location>
        <begin position="337"/>
        <end position="346"/>
    </location>
</feature>
<comment type="caution">
    <text evidence="2">The sequence shown here is derived from an EMBL/GenBank/DDBJ whole genome shotgun (WGS) entry which is preliminary data.</text>
</comment>
<feature type="region of interest" description="Disordered" evidence="1">
    <location>
        <begin position="337"/>
        <end position="361"/>
    </location>
</feature>
<feature type="compositionally biased region" description="Pro residues" evidence="1">
    <location>
        <begin position="66"/>
        <end position="80"/>
    </location>
</feature>
<protein>
    <submittedName>
        <fullName evidence="2">Uncharacterized protein</fullName>
    </submittedName>
</protein>
<sequence length="709" mass="77332">MTTDLTASTSALDKLLASFQSTETSTESEEDRDAFARLISEEFMKGNVAAPSRNGHIRSLGEPEPSQTPVPLPNYTPQPPQRSVSASSASQMQTTSASPAPSNTPVPAQISSPMGSLNKGPYQPPPTQNGNATPNQTSRQAQAPGPLHVSPGAQPQPDNVESLNIYQAMSTLVERAPATAVRQVVRDKWEKTLLGSQYHIAFLLNATMHQASPETISKAVQDFGANIAKNAKHELISHLNPDDIDELMDSILSRASSQFLDMALARRLETIPARQLVNALARAERLGYDIQDIVRDHDEQVIPSMHSVPTQPAMPTPMPSINPPNPAIRIRYRQYQPNPVPSQQPQSTASPVPSQAQSTEYPKGPPGLLWCRCGWPCASDAALEHHKKKNACYKVEAHDEAGRDICLYCGCRFGSSGGLLYHEKSSVCGDHSRDTAKQMHALIDHIQERKKQITSTSTPRAQAQPSSTQPLVNWATPTPQSTGTPGNNPYSHLTREKLAEFNQIMKNAEEKYGSLMRDASSLPEPERTKRLASLKNSYNTKQSTTRKKFGIRLRERRNRAEIEAEEARLFNSPSRNGTPTNGISGPDDESRPKKRTRTDDVESGPSSIGIGMNGSQESPQKRIPRSEMGGGLSGSQATAELNDPTAHLNTSQLRYTQRPPTASSQHNTHWSPSRAKGTITGTQQDPMSIDDSSSDSDSDDDGDIPATIY</sequence>
<feature type="region of interest" description="Disordered" evidence="1">
    <location>
        <begin position="450"/>
        <end position="491"/>
    </location>
</feature>
<feature type="compositionally biased region" description="Basic and acidic residues" evidence="1">
    <location>
        <begin position="558"/>
        <end position="568"/>
    </location>
</feature>
<accession>A0A8J2NEK1</accession>
<feature type="compositionally biased region" description="Basic residues" evidence="1">
    <location>
        <begin position="544"/>
        <end position="557"/>
    </location>
</feature>
<evidence type="ECO:0000256" key="1">
    <source>
        <dbReference type="SAM" id="MobiDB-lite"/>
    </source>
</evidence>
<gene>
    <name evidence="2" type="ORF">FEQUK3_LOCUS2760</name>
</gene>
<dbReference type="EMBL" id="CAJSTJ010000111">
    <property type="protein sequence ID" value="CAG7557060.1"/>
    <property type="molecule type" value="Genomic_DNA"/>
</dbReference>
<feature type="compositionally biased region" description="Low complexity" evidence="1">
    <location>
        <begin position="81"/>
        <end position="100"/>
    </location>
</feature>